<evidence type="ECO:0000259" key="3">
    <source>
        <dbReference type="Pfam" id="PF15898"/>
    </source>
</evidence>
<evidence type="ECO:0000313" key="4">
    <source>
        <dbReference type="EMBL" id="TKC44269.1"/>
    </source>
</evidence>
<evidence type="ECO:0000313" key="5">
    <source>
        <dbReference type="Proteomes" id="UP000308365"/>
    </source>
</evidence>
<gene>
    <name evidence="4" type="ORF">EI555_016629</name>
</gene>
<feature type="compositionally biased region" description="Basic and acidic residues" evidence="2">
    <location>
        <begin position="31"/>
        <end position="40"/>
    </location>
</feature>
<feature type="domain" description="cGMP-dependent protein kinase interacting" evidence="3">
    <location>
        <begin position="87"/>
        <end position="136"/>
    </location>
</feature>
<dbReference type="EMBL" id="RWIC01000406">
    <property type="protein sequence ID" value="TKC44269.1"/>
    <property type="molecule type" value="Genomic_DNA"/>
</dbReference>
<dbReference type="Proteomes" id="UP000308365">
    <property type="component" value="Unassembled WGS sequence"/>
</dbReference>
<feature type="coiled-coil region" evidence="1">
    <location>
        <begin position="103"/>
        <end position="130"/>
    </location>
</feature>
<sequence>RLTKENEKEGEKREEKGENKHTLNQSESNSDQERKEDLQEFHFGHKIEMKMKKNNNQIQMGDPIRKKLRWIPFLDVKQVLCHLVTIGSWEKRGQRALKRISQVKEELKMLTDLKADNQRLKDENGDLSRVISKLSKLNKKQ</sequence>
<evidence type="ECO:0000256" key="1">
    <source>
        <dbReference type="SAM" id="Coils"/>
    </source>
</evidence>
<organism evidence="4 5">
    <name type="scientific">Monodon monoceros</name>
    <name type="common">Narwhal</name>
    <name type="synonym">Ceratodon monodon</name>
    <dbReference type="NCBI Taxonomy" id="40151"/>
    <lineage>
        <taxon>Eukaryota</taxon>
        <taxon>Metazoa</taxon>
        <taxon>Chordata</taxon>
        <taxon>Craniata</taxon>
        <taxon>Vertebrata</taxon>
        <taxon>Euteleostomi</taxon>
        <taxon>Mammalia</taxon>
        <taxon>Eutheria</taxon>
        <taxon>Laurasiatheria</taxon>
        <taxon>Artiodactyla</taxon>
        <taxon>Whippomorpha</taxon>
        <taxon>Cetacea</taxon>
        <taxon>Odontoceti</taxon>
        <taxon>Monodontidae</taxon>
        <taxon>Monodon</taxon>
    </lineage>
</organism>
<reference evidence="5" key="1">
    <citation type="journal article" date="2019" name="IScience">
        <title>Narwhal Genome Reveals Long-Term Low Genetic Diversity despite Current Large Abundance Size.</title>
        <authorList>
            <person name="Westbury M.V."/>
            <person name="Petersen B."/>
            <person name="Garde E."/>
            <person name="Heide-Jorgensen M.P."/>
            <person name="Lorenzen E.D."/>
        </authorList>
    </citation>
    <scope>NUCLEOTIDE SEQUENCE [LARGE SCALE GENOMIC DNA]</scope>
</reference>
<feature type="non-terminal residue" evidence="4">
    <location>
        <position position="1"/>
    </location>
</feature>
<feature type="region of interest" description="Disordered" evidence="2">
    <location>
        <begin position="1"/>
        <end position="40"/>
    </location>
</feature>
<dbReference type="InterPro" id="IPR031775">
    <property type="entry name" value="PRKG1_interact"/>
</dbReference>
<keyword evidence="1" id="KW-0175">Coiled coil</keyword>
<evidence type="ECO:0000256" key="2">
    <source>
        <dbReference type="SAM" id="MobiDB-lite"/>
    </source>
</evidence>
<protein>
    <recommendedName>
        <fullName evidence="3">cGMP-dependent protein kinase interacting domain-containing protein</fullName>
    </recommendedName>
</protein>
<name>A0A4U1F4G9_MONMO</name>
<dbReference type="GO" id="GO:0019901">
    <property type="term" value="F:protein kinase binding"/>
    <property type="evidence" value="ECO:0007669"/>
    <property type="project" value="InterPro"/>
</dbReference>
<dbReference type="Pfam" id="PF15898">
    <property type="entry name" value="PRKG1_interact"/>
    <property type="match status" value="1"/>
</dbReference>
<accession>A0A4U1F4G9</accession>
<feature type="non-terminal residue" evidence="4">
    <location>
        <position position="141"/>
    </location>
</feature>
<dbReference type="AlphaFoldDB" id="A0A4U1F4G9"/>
<proteinExistence type="predicted"/>
<comment type="caution">
    <text evidence="4">The sequence shown here is derived from an EMBL/GenBank/DDBJ whole genome shotgun (WGS) entry which is preliminary data.</text>
</comment>
<feature type="compositionally biased region" description="Basic and acidic residues" evidence="2">
    <location>
        <begin position="1"/>
        <end position="21"/>
    </location>
</feature>